<keyword evidence="14" id="KW-1185">Reference proteome</keyword>
<keyword evidence="13" id="KW-0067">ATP-binding</keyword>
<dbReference type="InterPro" id="IPR036097">
    <property type="entry name" value="HisK_dim/P_sf"/>
</dbReference>
<evidence type="ECO:0000256" key="10">
    <source>
        <dbReference type="ARBA" id="ARBA00023136"/>
    </source>
</evidence>
<dbReference type="PROSITE" id="PS50109">
    <property type="entry name" value="HIS_KIN"/>
    <property type="match status" value="1"/>
</dbReference>
<dbReference type="RefSeq" id="WP_025410993.1">
    <property type="nucleotide sequence ID" value="NZ_CP007128.1"/>
</dbReference>
<name>W0RGD5_9BACT</name>
<dbReference type="AlphaFoldDB" id="W0RGD5"/>
<keyword evidence="13" id="KW-0547">Nucleotide-binding</keyword>
<dbReference type="GO" id="GO:0005524">
    <property type="term" value="F:ATP binding"/>
    <property type="evidence" value="ECO:0007669"/>
    <property type="project" value="UniProtKB-KW"/>
</dbReference>
<keyword evidence="9" id="KW-0902">Two-component regulatory system</keyword>
<organism evidence="13 14">
    <name type="scientific">Gemmatirosa kalamazoonensis</name>
    <dbReference type="NCBI Taxonomy" id="861299"/>
    <lineage>
        <taxon>Bacteria</taxon>
        <taxon>Pseudomonadati</taxon>
        <taxon>Gemmatimonadota</taxon>
        <taxon>Gemmatimonadia</taxon>
        <taxon>Gemmatimonadales</taxon>
        <taxon>Gemmatimonadaceae</taxon>
        <taxon>Gemmatirosa</taxon>
    </lineage>
</organism>
<keyword evidence="8 11" id="KW-1133">Transmembrane helix</keyword>
<dbReference type="PRINTS" id="PR00344">
    <property type="entry name" value="BCTRLSENSOR"/>
</dbReference>
<accession>W0RGD5</accession>
<dbReference type="CDD" id="cd00075">
    <property type="entry name" value="HATPase"/>
    <property type="match status" value="1"/>
</dbReference>
<dbReference type="Pfam" id="PF02518">
    <property type="entry name" value="HATPase_c"/>
    <property type="match status" value="1"/>
</dbReference>
<dbReference type="EC" id="2.7.13.3" evidence="3"/>
<evidence type="ECO:0000256" key="5">
    <source>
        <dbReference type="ARBA" id="ARBA00022679"/>
    </source>
</evidence>
<dbReference type="STRING" id="861299.J421_1960"/>
<dbReference type="GO" id="GO:0000155">
    <property type="term" value="F:phosphorelay sensor kinase activity"/>
    <property type="evidence" value="ECO:0007669"/>
    <property type="project" value="InterPro"/>
</dbReference>
<evidence type="ECO:0000256" key="8">
    <source>
        <dbReference type="ARBA" id="ARBA00022989"/>
    </source>
</evidence>
<dbReference type="InterPro" id="IPR005467">
    <property type="entry name" value="His_kinase_dom"/>
</dbReference>
<dbReference type="SMART" id="SM00387">
    <property type="entry name" value="HATPase_c"/>
    <property type="match status" value="1"/>
</dbReference>
<comment type="catalytic activity">
    <reaction evidence="1">
        <text>ATP + protein L-histidine = ADP + protein N-phospho-L-histidine.</text>
        <dbReference type="EC" id="2.7.13.3"/>
    </reaction>
</comment>
<feature type="transmembrane region" description="Helical" evidence="11">
    <location>
        <begin position="20"/>
        <end position="42"/>
    </location>
</feature>
<protein>
    <recommendedName>
        <fullName evidence="3">histidine kinase</fullName>
        <ecNumber evidence="3">2.7.13.3</ecNumber>
    </recommendedName>
</protein>
<dbReference type="Pfam" id="PF00512">
    <property type="entry name" value="HisKA"/>
    <property type="match status" value="1"/>
</dbReference>
<dbReference type="Gene3D" id="1.10.287.130">
    <property type="match status" value="1"/>
</dbReference>
<dbReference type="PANTHER" id="PTHR45436">
    <property type="entry name" value="SENSOR HISTIDINE KINASE YKOH"/>
    <property type="match status" value="1"/>
</dbReference>
<dbReference type="OrthoDB" id="9813151at2"/>
<dbReference type="SUPFAM" id="SSF55874">
    <property type="entry name" value="ATPase domain of HSP90 chaperone/DNA topoisomerase II/histidine kinase"/>
    <property type="match status" value="1"/>
</dbReference>
<sequence length="443" mass="47289">MSDDRRTARGPLGALRRQLIGWYVATFCAVLALLLGGLYLAIRHQFRTDLDRSLADATEELERAARIREMEASATGHVVDAVDELHVPDRALYLLDGAGRPVKPARVDAWIRAAAERAGHGPVDVDHETEGAHPRTLRLHAERFALASGARMIAVAVADQVELEDRYAELIAAFGGASLFAVVLVTGAVWLLLRQSTAPVERNIAHMRRFMADAAHELRTPITVLRSSAEVALQQPRDAAAYAAALGRIEEEGRRMGRIVEDLLTLARADAGERPIARARVFLDDVTLDAVGAARALAASKGVELSVDEFEEAAVDGDATLLRQLVMILLDNAVKFTPRGGHVRVRVGDSAGRATLLVADDGVGVPVEQLPHVFERFWRGEASRDRGDGADGADGAGLGLAIARWITTAHGGDIRLEPAPAGGTVVRVTLPPANGAAPAVSSP</sequence>
<feature type="transmembrane region" description="Helical" evidence="11">
    <location>
        <begin position="170"/>
        <end position="193"/>
    </location>
</feature>
<dbReference type="PANTHER" id="PTHR45436:SF5">
    <property type="entry name" value="SENSOR HISTIDINE KINASE TRCS"/>
    <property type="match status" value="1"/>
</dbReference>
<keyword evidence="7" id="KW-0418">Kinase</keyword>
<proteinExistence type="predicted"/>
<dbReference type="InterPro" id="IPR036890">
    <property type="entry name" value="HATPase_C_sf"/>
</dbReference>
<gene>
    <name evidence="13" type="ORF">J421_1960</name>
</gene>
<evidence type="ECO:0000313" key="13">
    <source>
        <dbReference type="EMBL" id="AHG89497.1"/>
    </source>
</evidence>
<dbReference type="InParanoid" id="W0RGD5"/>
<comment type="subcellular location">
    <subcellularLocation>
        <location evidence="2">Membrane</location>
    </subcellularLocation>
</comment>
<dbReference type="FunFam" id="1.10.287.130:FF:000001">
    <property type="entry name" value="Two-component sensor histidine kinase"/>
    <property type="match status" value="1"/>
</dbReference>
<dbReference type="eggNOG" id="COG5002">
    <property type="taxonomic scope" value="Bacteria"/>
</dbReference>
<evidence type="ECO:0000256" key="2">
    <source>
        <dbReference type="ARBA" id="ARBA00004370"/>
    </source>
</evidence>
<evidence type="ECO:0000256" key="9">
    <source>
        <dbReference type="ARBA" id="ARBA00023012"/>
    </source>
</evidence>
<dbReference type="HOGENOM" id="CLU_000445_89_6_0"/>
<reference evidence="13 14" key="1">
    <citation type="journal article" date="2014" name="Genome Announc.">
        <title>Genome Sequence and Methylome of Soil Bacterium Gemmatirosa kalamazoonensis KBS708T, a Member of the Rarely Cultivated Gemmatimonadetes Phylum.</title>
        <authorList>
            <person name="Debruyn J.M."/>
            <person name="Radosevich M."/>
            <person name="Wommack K.E."/>
            <person name="Polson S.W."/>
            <person name="Hauser L.J."/>
            <person name="Fawaz M.N."/>
            <person name="Korlach J."/>
            <person name="Tsai Y.C."/>
        </authorList>
    </citation>
    <scope>NUCLEOTIDE SEQUENCE [LARGE SCALE GENOMIC DNA]</scope>
    <source>
        <strain evidence="13 14">KBS708</strain>
    </source>
</reference>
<evidence type="ECO:0000256" key="6">
    <source>
        <dbReference type="ARBA" id="ARBA00022692"/>
    </source>
</evidence>
<dbReference type="CDD" id="cd00082">
    <property type="entry name" value="HisKA"/>
    <property type="match status" value="1"/>
</dbReference>
<keyword evidence="6 11" id="KW-0812">Transmembrane</keyword>
<dbReference type="InterPro" id="IPR003661">
    <property type="entry name" value="HisK_dim/P_dom"/>
</dbReference>
<evidence type="ECO:0000256" key="11">
    <source>
        <dbReference type="SAM" id="Phobius"/>
    </source>
</evidence>
<dbReference type="InterPro" id="IPR003594">
    <property type="entry name" value="HATPase_dom"/>
</dbReference>
<keyword evidence="5" id="KW-0808">Transferase</keyword>
<evidence type="ECO:0000256" key="4">
    <source>
        <dbReference type="ARBA" id="ARBA00022553"/>
    </source>
</evidence>
<dbReference type="InterPro" id="IPR004358">
    <property type="entry name" value="Sig_transdc_His_kin-like_C"/>
</dbReference>
<dbReference type="FunCoup" id="W0RGD5">
    <property type="interactions" value="140"/>
</dbReference>
<dbReference type="SUPFAM" id="SSF47384">
    <property type="entry name" value="Homodimeric domain of signal transducing histidine kinase"/>
    <property type="match status" value="1"/>
</dbReference>
<evidence type="ECO:0000256" key="1">
    <source>
        <dbReference type="ARBA" id="ARBA00000085"/>
    </source>
</evidence>
<keyword evidence="10 11" id="KW-0472">Membrane</keyword>
<keyword evidence="4" id="KW-0597">Phosphoprotein</keyword>
<dbReference type="EMBL" id="CP007128">
    <property type="protein sequence ID" value="AHG89497.1"/>
    <property type="molecule type" value="Genomic_DNA"/>
</dbReference>
<evidence type="ECO:0000259" key="12">
    <source>
        <dbReference type="PROSITE" id="PS50109"/>
    </source>
</evidence>
<evidence type="ECO:0000256" key="7">
    <source>
        <dbReference type="ARBA" id="ARBA00022777"/>
    </source>
</evidence>
<dbReference type="InterPro" id="IPR050428">
    <property type="entry name" value="TCS_sensor_his_kinase"/>
</dbReference>
<dbReference type="SMART" id="SM00388">
    <property type="entry name" value="HisKA"/>
    <property type="match status" value="1"/>
</dbReference>
<feature type="domain" description="Histidine kinase" evidence="12">
    <location>
        <begin position="213"/>
        <end position="434"/>
    </location>
</feature>
<dbReference type="Gene3D" id="3.30.565.10">
    <property type="entry name" value="Histidine kinase-like ATPase, C-terminal domain"/>
    <property type="match status" value="1"/>
</dbReference>
<evidence type="ECO:0000313" key="14">
    <source>
        <dbReference type="Proteomes" id="UP000019151"/>
    </source>
</evidence>
<dbReference type="GO" id="GO:0005886">
    <property type="term" value="C:plasma membrane"/>
    <property type="evidence" value="ECO:0007669"/>
    <property type="project" value="TreeGrafter"/>
</dbReference>
<evidence type="ECO:0000256" key="3">
    <source>
        <dbReference type="ARBA" id="ARBA00012438"/>
    </source>
</evidence>
<dbReference type="Proteomes" id="UP000019151">
    <property type="component" value="Chromosome"/>
</dbReference>
<dbReference type="KEGG" id="gba:J421_1960"/>